<comment type="caution">
    <text evidence="1">The sequence shown here is derived from an EMBL/GenBank/DDBJ whole genome shotgun (WGS) entry which is preliminary data.</text>
</comment>
<organism evidence="1 2">
    <name type="scientific">Vermiconidia calcicola</name>
    <dbReference type="NCBI Taxonomy" id="1690605"/>
    <lineage>
        <taxon>Eukaryota</taxon>
        <taxon>Fungi</taxon>
        <taxon>Dikarya</taxon>
        <taxon>Ascomycota</taxon>
        <taxon>Pezizomycotina</taxon>
        <taxon>Dothideomycetes</taxon>
        <taxon>Dothideomycetidae</taxon>
        <taxon>Mycosphaerellales</taxon>
        <taxon>Extremaceae</taxon>
        <taxon>Vermiconidia</taxon>
    </lineage>
</organism>
<evidence type="ECO:0000313" key="1">
    <source>
        <dbReference type="EMBL" id="KAK3720357.1"/>
    </source>
</evidence>
<accession>A0ACC3NQ31</accession>
<sequence>MELVYFSNEFPKEELQDLFRRLHNRSKGKAHPILAQFLVEATWAVKEEIRQLPTELKQLIQPFKSILSWAENTELREGLICGAVDGVLLVVLQLATYIGYVESHPEALDHAASTSLAGLGIGLLSATAVSSSPSVANLPLAAADSVRLAFRMGIHVQAVSENLEARDLTESPDTWACVVHNVDQATVQDNLDTMQAREDIPPTGKVFVSAVSRTSVTISGPPGRLRALLNKSDLLRKSTVIPLPVYGGLCHAPHVYSSRDTKSIVYGSPLNTVARNVSLGMPLYSTSTGLPYPAKDAAELLERVVSELLTQAICWDNVIQGFIDKVKSSAAPGLSLSCFGNSIPFNDLKTSLVSSTPHCKISTTDYMKSLYEYAQSDSVPFGTAQSKLAIVGMSCRLPGGATDTEKFWEVLEQGLDVSRRIPADRFDIDTHYDPTGKQLNKSMTQYGCFIDEPGLFDAPFFNMSPREAQVVDPQMRLALVTAYEALERAGYVENRTAATQQQRIGTWYGQAADDYREVNQGQEVSTYYIPGGCRAFGPGRINYFFKFAGPSYSVDTACSSGLAALEVACQALWNGEVDTAVAGGLNVLTNPDGFAGLGNGYFLTKGHNACKTWDATADGYSRADGIGSVVMKRLEDAEADNDNILGVILGAGTNHSAEAVSITHPHAGHQAYLSRQVLRQAGVDPLNVSYVELHGTGTQAGDYEEMQGIMDVYAPLTKGRSKAQPLHIGAVKSNIGHSESAAGTSALIKVLLMLQKNAIPAHVGIKTELNPRIPRDFDKRNLHIPFEQTPWPKTPGKKRLAVVNNFGAAGGNTTMVLEEAPSLEITEPDPRLTHVVAVSAKTKGSLTGNIERLVAYLDAYPDVNLANLSYTTTARRYHHNYRVAVATSNLDHLKNQLSARLNKVDSVGPVVKSEPPPVAFAFTGQGASYKSMSLQLYRDVLTFRENIQHLDSLARGQGFPSFIPALDGSHAQDHGHSPVVTQLALVCFEIALAKYWSSLGVKADIVVGHSLGEYAAMHVAGVITANETIFMVGRRAQMLQDRCKTGSHTMMAVRASVAQIAGSSGDNPYTIACINGPLDTVLSGTKKQMSNLRGPLEAAGYRCIELDVTFAFHSEQIDPVLDEFEAISKTGVIFRDPKLPIISPLLEKIVCDGKTLNANYVRRATRETVNFLAALENAHQCSGISDETVWVEIGPHPVCTGFVKASIPSVALAVPSIRRGEDNWKTMAESMAALHLAGVAVSWNEFHRPYERRLRLLDLPTYAWNNKNHWLQYNGDWCLTKGNDFYEADKEATGANVSAKSAQASEIQTSTAQQVVHANFDGYAGSVTVQSDLMQQEFLAAAHGHNMNGCGVVTSSIHADIAYTLGSYLHRKLKPKSINTNMDIANLVVTKGLVAQSTSKAPQLIQITAATADIRSGAVSLTWKNVDNDGNISESFATADIFYGDPAEWVCSWTPMTHLIRSRIEDLERLAAEGKANRFSRNMAYTLFASNLVDYAEKYRGMQSIVMHELEAFAEVQLSAKESGVWTVPPFFIDSVAHLAGFVMNCSDAVDVRNNFCVTPGWKSMRIARTLIPGAKYRSYVKMIPQVEDPTVYLGDVYILQDQVVIGMVGGIQFHRYPRLLLSRFFSPPDKAVATVVKPTSTASERLAPALPALIVAASKAKSAPPRHDTHRPLPTNLPAAMPARKVKEAVTAAPSEQIAPASSIATRAMELIAHEAAMELCDLEDDTNFCDLGVDSLMSLVIAEKFKAELDVTVGGSLFLDYPKIGDLRGWLEEYHS</sequence>
<protein>
    <submittedName>
        <fullName evidence="1">Non-reducing polyketide synthase PKS8-1</fullName>
    </submittedName>
</protein>
<evidence type="ECO:0000313" key="2">
    <source>
        <dbReference type="Proteomes" id="UP001281147"/>
    </source>
</evidence>
<reference evidence="1" key="1">
    <citation type="submission" date="2023-07" db="EMBL/GenBank/DDBJ databases">
        <title>Black Yeasts Isolated from many extreme environments.</title>
        <authorList>
            <person name="Coleine C."/>
            <person name="Stajich J.E."/>
            <person name="Selbmann L."/>
        </authorList>
    </citation>
    <scope>NUCLEOTIDE SEQUENCE</scope>
    <source>
        <strain evidence="1">CCFEE 5714</strain>
    </source>
</reference>
<keyword evidence="2" id="KW-1185">Reference proteome</keyword>
<proteinExistence type="predicted"/>
<gene>
    <name evidence="1" type="primary">PKS81</name>
    <name evidence="1" type="ORF">LTR37_003768</name>
</gene>
<dbReference type="Proteomes" id="UP001281147">
    <property type="component" value="Unassembled WGS sequence"/>
</dbReference>
<dbReference type="EMBL" id="JAUTXU010000022">
    <property type="protein sequence ID" value="KAK3720357.1"/>
    <property type="molecule type" value="Genomic_DNA"/>
</dbReference>
<name>A0ACC3NQ31_9PEZI</name>